<dbReference type="Proteomes" id="UP001178888">
    <property type="component" value="Unassembled WGS sequence"/>
</dbReference>
<comment type="caution">
    <text evidence="2">The sequence shown here is derived from an EMBL/GenBank/DDBJ whole genome shotgun (WGS) entry which is preliminary data.</text>
</comment>
<proteinExistence type="predicted"/>
<evidence type="ECO:0000313" key="2">
    <source>
        <dbReference type="EMBL" id="MDQ6599834.1"/>
    </source>
</evidence>
<accession>A0AA90TUG8</accession>
<gene>
    <name evidence="2" type="ORF">RCG21_26405</name>
</gene>
<dbReference type="AlphaFoldDB" id="A0AA90TUG8"/>
<name>A0AA90TUG8_9BACI</name>
<dbReference type="EMBL" id="JAVGVR010000001">
    <property type="protein sequence ID" value="MDQ6599834.1"/>
    <property type="molecule type" value="Genomic_DNA"/>
</dbReference>
<keyword evidence="1" id="KW-1133">Transmembrane helix</keyword>
<dbReference type="RefSeq" id="WP_308913917.1">
    <property type="nucleotide sequence ID" value="NZ_JAVGVR010000001.1"/>
</dbReference>
<protein>
    <submittedName>
        <fullName evidence="2">Uncharacterized protein</fullName>
    </submittedName>
</protein>
<organism evidence="2 3">
    <name type="scientific">Bacillus salipaludis</name>
    <dbReference type="NCBI Taxonomy" id="2547811"/>
    <lineage>
        <taxon>Bacteria</taxon>
        <taxon>Bacillati</taxon>
        <taxon>Bacillota</taxon>
        <taxon>Bacilli</taxon>
        <taxon>Bacillales</taxon>
        <taxon>Bacillaceae</taxon>
        <taxon>Bacillus</taxon>
    </lineage>
</organism>
<sequence>MDKLKNEEGYALITVLLIIVIFMVIFVSFMGQAFSSTKQNQVVEKTSHSVALAEMGVSYYKVEVQRVFESKQQSVNDQVINILKTDPQKDYKTEATRLMKDALQQDLGQTKPAVTIDGYPNATFTMKNFLATVISGTNKVRTTFDIVGTENGKNTTLNAEMEIDLKDINLEGGSITPEYNAVPKPENVSSTCTNPTTFSNISCPNGILINQDMTYSENYNGYVGTIYSTADLALNGNGNKSNLILHADSVSLKGNLNSLTNLTLETEHDASFGGQLRVDSSHIYIGGNMVTDDHVTLATSSSLFARGNATIGKSLTIDSTSKMCVNGNFKADDLTINTSGKLFVKGTVTVTKGIPSGTQIIKVTDPTDTYVRQQCGNTFDEYNSIDWKTTTGTVVNNVDYK</sequence>
<keyword evidence="1" id="KW-0812">Transmembrane</keyword>
<keyword evidence="3" id="KW-1185">Reference proteome</keyword>
<reference evidence="2" key="1">
    <citation type="submission" date="2023-08" db="EMBL/GenBank/DDBJ databases">
        <title>Nitrogen cycling bacteria in agricultural field soils.</title>
        <authorList>
            <person name="Jang J."/>
        </authorList>
    </citation>
    <scope>NUCLEOTIDE SEQUENCE</scope>
    <source>
        <strain evidence="2">PS3-36</strain>
    </source>
</reference>
<evidence type="ECO:0000313" key="3">
    <source>
        <dbReference type="Proteomes" id="UP001178888"/>
    </source>
</evidence>
<feature type="transmembrane region" description="Helical" evidence="1">
    <location>
        <begin position="12"/>
        <end position="31"/>
    </location>
</feature>
<keyword evidence="1" id="KW-0472">Membrane</keyword>
<evidence type="ECO:0000256" key="1">
    <source>
        <dbReference type="SAM" id="Phobius"/>
    </source>
</evidence>